<dbReference type="Proteomes" id="UP000306912">
    <property type="component" value="Unassembled WGS sequence"/>
</dbReference>
<dbReference type="GO" id="GO:0047617">
    <property type="term" value="F:fatty acyl-CoA hydrolase activity"/>
    <property type="evidence" value="ECO:0007669"/>
    <property type="project" value="TreeGrafter"/>
</dbReference>
<dbReference type="EMBL" id="VBWP01000005">
    <property type="protein sequence ID" value="TLG73954.1"/>
    <property type="molecule type" value="Genomic_DNA"/>
</dbReference>
<dbReference type="SUPFAM" id="SSF54637">
    <property type="entry name" value="Thioesterase/thiol ester dehydrase-isomerase"/>
    <property type="match status" value="1"/>
</dbReference>
<dbReference type="OrthoDB" id="9800856at2"/>
<dbReference type="InParanoid" id="A0A5R8QC80"/>
<proteinExistence type="inferred from homology"/>
<evidence type="ECO:0000256" key="1">
    <source>
        <dbReference type="ARBA" id="ARBA00005953"/>
    </source>
</evidence>
<dbReference type="Gene3D" id="3.10.129.10">
    <property type="entry name" value="Hotdog Thioesterase"/>
    <property type="match status" value="1"/>
</dbReference>
<gene>
    <name evidence="3" type="ORF">FEZ08_07450</name>
</gene>
<organism evidence="3 4">
    <name type="scientific">Culicoidibacter larvae</name>
    <dbReference type="NCBI Taxonomy" id="2579976"/>
    <lineage>
        <taxon>Bacteria</taxon>
        <taxon>Bacillati</taxon>
        <taxon>Bacillota</taxon>
        <taxon>Culicoidibacteria</taxon>
        <taxon>Culicoidibacterales</taxon>
        <taxon>Culicoidibacteraceae</taxon>
        <taxon>Culicoidibacter</taxon>
    </lineage>
</organism>
<dbReference type="InterPro" id="IPR006684">
    <property type="entry name" value="YbgC/YbaW"/>
</dbReference>
<dbReference type="Pfam" id="PF13279">
    <property type="entry name" value="4HBT_2"/>
    <property type="match status" value="1"/>
</dbReference>
<reference evidence="3 4" key="1">
    <citation type="submission" date="2019-05" db="EMBL/GenBank/DDBJ databases">
        <title>Culicoidintestinum kansasii gen. nov., sp. nov. from the gastrointestinal tract of the biting midge, Culicoides sonorensis.</title>
        <authorList>
            <person name="Neupane S."/>
            <person name="Ghosh A."/>
            <person name="Gunther S."/>
            <person name="Martin K."/>
            <person name="Zurek L."/>
        </authorList>
    </citation>
    <scope>NUCLEOTIDE SEQUENCE [LARGE SCALE GENOMIC DNA]</scope>
    <source>
        <strain evidence="3 4">CS-1</strain>
    </source>
</reference>
<name>A0A5R8QC80_9FIRM</name>
<evidence type="ECO:0000313" key="4">
    <source>
        <dbReference type="Proteomes" id="UP000306912"/>
    </source>
</evidence>
<dbReference type="InterPro" id="IPR029069">
    <property type="entry name" value="HotDog_dom_sf"/>
</dbReference>
<dbReference type="PANTHER" id="PTHR31793:SF27">
    <property type="entry name" value="NOVEL THIOESTERASE SUPERFAMILY DOMAIN AND SAPOSIN A-TYPE DOMAIN CONTAINING PROTEIN (0610012H03RIK)"/>
    <property type="match status" value="1"/>
</dbReference>
<keyword evidence="2" id="KW-0378">Hydrolase</keyword>
<dbReference type="PANTHER" id="PTHR31793">
    <property type="entry name" value="4-HYDROXYBENZOYL-COA THIOESTERASE FAMILY MEMBER"/>
    <property type="match status" value="1"/>
</dbReference>
<evidence type="ECO:0000256" key="2">
    <source>
        <dbReference type="ARBA" id="ARBA00022801"/>
    </source>
</evidence>
<protein>
    <submittedName>
        <fullName evidence="3">Acyl-CoA thioesterase</fullName>
    </submittedName>
</protein>
<keyword evidence="4" id="KW-1185">Reference proteome</keyword>
<accession>A0A5R8QC80</accession>
<dbReference type="FunCoup" id="A0A5R8QC80">
    <property type="interactions" value="90"/>
</dbReference>
<dbReference type="AlphaFoldDB" id="A0A5R8QC80"/>
<comment type="similarity">
    <text evidence="1">Belongs to the 4-hydroxybenzoyl-CoA thioesterase family.</text>
</comment>
<dbReference type="RefSeq" id="WP_138191094.1">
    <property type="nucleotide sequence ID" value="NZ_VBWP01000005.1"/>
</dbReference>
<dbReference type="PIRSF" id="PIRSF003230">
    <property type="entry name" value="YbgC"/>
    <property type="match status" value="1"/>
</dbReference>
<dbReference type="NCBIfam" id="TIGR00051">
    <property type="entry name" value="YbgC/FadM family acyl-CoA thioesterase"/>
    <property type="match status" value="1"/>
</dbReference>
<dbReference type="InterPro" id="IPR050563">
    <property type="entry name" value="4-hydroxybenzoyl-CoA_TE"/>
</dbReference>
<evidence type="ECO:0000313" key="3">
    <source>
        <dbReference type="EMBL" id="TLG73954.1"/>
    </source>
</evidence>
<comment type="caution">
    <text evidence="3">The sequence shown here is derived from an EMBL/GenBank/DDBJ whole genome shotgun (WGS) entry which is preliminary data.</text>
</comment>
<sequence length="142" mass="16386">MHIAEKEIEVRYAETDQMGVVYHANYLAWLEVGRAEFVKDLGLSYVDMEAAGIISPIVSVEMKYKRPTKYGDVVRVRTRIHKLSSLGVTYAQEVVNQADEVCLTAIIVTICVNKESFKPISFRRLFPEWFARYEEAYQKEEA</sequence>
<dbReference type="CDD" id="cd00586">
    <property type="entry name" value="4HBT"/>
    <property type="match status" value="1"/>
</dbReference>